<gene>
    <name evidence="1" type="ORF">OBBRIDRAFT_753113</name>
</gene>
<dbReference type="GO" id="GO:0000447">
    <property type="term" value="P:endonucleolytic cleavage in ITS1 to separate SSU-rRNA from 5.8S rRNA and LSU-rRNA from tricistronic rRNA transcript (SSU-rRNA, 5.8S rRNA, LSU-rRNA)"/>
    <property type="evidence" value="ECO:0007669"/>
    <property type="project" value="TreeGrafter"/>
</dbReference>
<dbReference type="Pfam" id="PF08584">
    <property type="entry name" value="Ribonuc_P_40"/>
    <property type="match status" value="1"/>
</dbReference>
<dbReference type="EMBL" id="KV722384">
    <property type="protein sequence ID" value="OCH91514.1"/>
    <property type="molecule type" value="Genomic_DNA"/>
</dbReference>
<sequence>MELPPLKQARIKLSSGTLVRGSYKAESKLFSLAGQYPYTQQIDVVFPSSEALENALQKLETRYWSCSCSLVQFLDSVRPDSTQNCLERGILALGLSEPNGTDVWSLDTRGVLTFAVQRSTYTRLGLVGKPLPWKACDDTFIIIISLSRDIQMHDAANRAQWHRYNEKVKAALQAWDAWRGSWNILYTFMEPEITNTLMPGSALRVIQPALRKTADVYVPLPNIRPCPQSTDKEQVQDWQEDMSALFEWTGMACLGAQRLRVNDHPDPYLAVYTPPTPSRPREITHLRWSGLLHPSFVQTIIDTCSTPGSNPSQFVTITMHGVSTSPVGYLNASGNASLRAPRSDTEDTRSLIISVAGSGSDPVKDQNYVLAESISQWDMRWG</sequence>
<organism evidence="1 2">
    <name type="scientific">Obba rivulosa</name>
    <dbReference type="NCBI Taxonomy" id="1052685"/>
    <lineage>
        <taxon>Eukaryota</taxon>
        <taxon>Fungi</taxon>
        <taxon>Dikarya</taxon>
        <taxon>Basidiomycota</taxon>
        <taxon>Agaricomycotina</taxon>
        <taxon>Agaricomycetes</taxon>
        <taxon>Polyporales</taxon>
        <taxon>Gelatoporiaceae</taxon>
        <taxon>Obba</taxon>
    </lineage>
</organism>
<dbReference type="InterPro" id="IPR013893">
    <property type="entry name" value="RNase_P_Rpp40"/>
</dbReference>
<dbReference type="OrthoDB" id="63112at2759"/>
<name>A0A8E2B089_9APHY</name>
<protein>
    <submittedName>
        <fullName evidence="1">Uncharacterized protein</fullName>
    </submittedName>
</protein>
<dbReference type="GO" id="GO:0030681">
    <property type="term" value="C:multimeric ribonuclease P complex"/>
    <property type="evidence" value="ECO:0007669"/>
    <property type="project" value="TreeGrafter"/>
</dbReference>
<dbReference type="PANTHER" id="PTHR15396">
    <property type="entry name" value="RIBONUCLEASE P PROTEIN SUBUNIT P40"/>
    <property type="match status" value="1"/>
</dbReference>
<evidence type="ECO:0000313" key="1">
    <source>
        <dbReference type="EMBL" id="OCH91514.1"/>
    </source>
</evidence>
<evidence type="ECO:0000313" key="2">
    <source>
        <dbReference type="Proteomes" id="UP000250043"/>
    </source>
</evidence>
<proteinExistence type="predicted"/>
<dbReference type="GO" id="GO:0004526">
    <property type="term" value="F:ribonuclease P activity"/>
    <property type="evidence" value="ECO:0007669"/>
    <property type="project" value="TreeGrafter"/>
</dbReference>
<dbReference type="Proteomes" id="UP000250043">
    <property type="component" value="Unassembled WGS sequence"/>
</dbReference>
<dbReference type="GO" id="GO:0000172">
    <property type="term" value="C:ribonuclease MRP complex"/>
    <property type="evidence" value="ECO:0007669"/>
    <property type="project" value="TreeGrafter"/>
</dbReference>
<keyword evidence="2" id="KW-1185">Reference proteome</keyword>
<dbReference type="PANTHER" id="PTHR15396:SF1">
    <property type="entry name" value="RIBONUCLEASE P PROTEIN SUBUNIT P40"/>
    <property type="match status" value="1"/>
</dbReference>
<dbReference type="GO" id="GO:0000171">
    <property type="term" value="F:ribonuclease MRP activity"/>
    <property type="evidence" value="ECO:0007669"/>
    <property type="project" value="TreeGrafter"/>
</dbReference>
<accession>A0A8E2B089</accession>
<reference evidence="1 2" key="1">
    <citation type="submission" date="2016-07" db="EMBL/GenBank/DDBJ databases">
        <title>Draft genome of the white-rot fungus Obba rivulosa 3A-2.</title>
        <authorList>
            <consortium name="DOE Joint Genome Institute"/>
            <person name="Miettinen O."/>
            <person name="Riley R."/>
            <person name="Acob R."/>
            <person name="Barry K."/>
            <person name="Cullen D."/>
            <person name="De Vries R."/>
            <person name="Hainaut M."/>
            <person name="Hatakka A."/>
            <person name="Henrissat B."/>
            <person name="Hilden K."/>
            <person name="Kuo R."/>
            <person name="Labutti K."/>
            <person name="Lipzen A."/>
            <person name="Makela M.R."/>
            <person name="Sandor L."/>
            <person name="Spatafora J.W."/>
            <person name="Grigoriev I.V."/>
            <person name="Hibbett D.S."/>
        </authorList>
    </citation>
    <scope>NUCLEOTIDE SEQUENCE [LARGE SCALE GENOMIC DNA]</scope>
    <source>
        <strain evidence="1 2">3A-2</strain>
    </source>
</reference>
<dbReference type="GO" id="GO:0001682">
    <property type="term" value="P:tRNA 5'-leader removal"/>
    <property type="evidence" value="ECO:0007669"/>
    <property type="project" value="InterPro"/>
</dbReference>
<dbReference type="AlphaFoldDB" id="A0A8E2B089"/>